<comment type="caution">
    <text evidence="8">Lacks conserved residue(s) required for the propagation of feature annotation.</text>
</comment>
<evidence type="ECO:0000313" key="13">
    <source>
        <dbReference type="Proteomes" id="UP000078540"/>
    </source>
</evidence>
<evidence type="ECO:0000256" key="9">
    <source>
        <dbReference type="SAM" id="MobiDB-lite"/>
    </source>
</evidence>
<dbReference type="InterPro" id="IPR032394">
    <property type="entry name" value="Anoct_dimer"/>
</dbReference>
<feature type="region of interest" description="Disordered" evidence="9">
    <location>
        <begin position="44"/>
        <end position="120"/>
    </location>
</feature>
<dbReference type="GO" id="GO:0046983">
    <property type="term" value="F:protein dimerization activity"/>
    <property type="evidence" value="ECO:0007669"/>
    <property type="project" value="InterPro"/>
</dbReference>
<dbReference type="Proteomes" id="UP000078540">
    <property type="component" value="Unassembled WGS sequence"/>
</dbReference>
<evidence type="ECO:0000256" key="8">
    <source>
        <dbReference type="RuleBase" id="RU280814"/>
    </source>
</evidence>
<dbReference type="AlphaFoldDB" id="A0A195BD89"/>
<keyword evidence="4 8" id="KW-0812">Transmembrane</keyword>
<protein>
    <recommendedName>
        <fullName evidence="8">Anoctamin</fullName>
    </recommendedName>
</protein>
<feature type="domain" description="Anoctamin transmembrane" evidence="10">
    <location>
        <begin position="597"/>
        <end position="896"/>
    </location>
</feature>
<evidence type="ECO:0000256" key="4">
    <source>
        <dbReference type="ARBA" id="ARBA00022692"/>
    </source>
</evidence>
<keyword evidence="6 8" id="KW-0472">Membrane</keyword>
<evidence type="ECO:0000313" key="12">
    <source>
        <dbReference type="EMBL" id="KYM82164.1"/>
    </source>
</evidence>
<dbReference type="PANTHER" id="PTHR12308:SF84">
    <property type="entry name" value="ANOCTAMIN"/>
    <property type="match status" value="1"/>
</dbReference>
<dbReference type="Pfam" id="PF04547">
    <property type="entry name" value="Anoctamin"/>
    <property type="match status" value="1"/>
</dbReference>
<accession>A0A195BD89</accession>
<proteinExistence type="inferred from homology"/>
<comment type="subcellular location">
    <subcellularLocation>
        <location evidence="1">Cell membrane</location>
        <topology evidence="1">Multi-pass membrane protein</topology>
    </subcellularLocation>
    <subcellularLocation>
        <location evidence="8">Membrane</location>
        <topology evidence="8">Multi-pass membrane protein</topology>
    </subcellularLocation>
</comment>
<evidence type="ECO:0000259" key="10">
    <source>
        <dbReference type="Pfam" id="PF04547"/>
    </source>
</evidence>
<feature type="compositionally biased region" description="Low complexity" evidence="9">
    <location>
        <begin position="65"/>
        <end position="85"/>
    </location>
</feature>
<keyword evidence="5 8" id="KW-1133">Transmembrane helix</keyword>
<organism evidence="12 13">
    <name type="scientific">Atta colombica</name>
    <dbReference type="NCBI Taxonomy" id="520822"/>
    <lineage>
        <taxon>Eukaryota</taxon>
        <taxon>Metazoa</taxon>
        <taxon>Ecdysozoa</taxon>
        <taxon>Arthropoda</taxon>
        <taxon>Hexapoda</taxon>
        <taxon>Insecta</taxon>
        <taxon>Pterygota</taxon>
        <taxon>Neoptera</taxon>
        <taxon>Endopterygota</taxon>
        <taxon>Hymenoptera</taxon>
        <taxon>Apocrita</taxon>
        <taxon>Aculeata</taxon>
        <taxon>Formicoidea</taxon>
        <taxon>Formicidae</taxon>
        <taxon>Myrmicinae</taxon>
        <taxon>Atta</taxon>
    </lineage>
</organism>
<dbReference type="InterPro" id="IPR007632">
    <property type="entry name" value="Anoctamin"/>
</dbReference>
<gene>
    <name evidence="12" type="ORF">ALC53_07412</name>
</gene>
<dbReference type="Pfam" id="PF16178">
    <property type="entry name" value="Anoct_dimer"/>
    <property type="match status" value="1"/>
</dbReference>
<dbReference type="InterPro" id="IPR049452">
    <property type="entry name" value="Anoctamin_TM"/>
</dbReference>
<evidence type="ECO:0000256" key="6">
    <source>
        <dbReference type="ARBA" id="ARBA00023136"/>
    </source>
</evidence>
<feature type="transmembrane region" description="Helical" evidence="8">
    <location>
        <begin position="755"/>
        <end position="779"/>
    </location>
</feature>
<evidence type="ECO:0000256" key="3">
    <source>
        <dbReference type="ARBA" id="ARBA00022475"/>
    </source>
</evidence>
<keyword evidence="3" id="KW-1003">Cell membrane</keyword>
<reference evidence="12 13" key="1">
    <citation type="submission" date="2015-09" db="EMBL/GenBank/DDBJ databases">
        <title>Atta colombica WGS genome.</title>
        <authorList>
            <person name="Nygaard S."/>
            <person name="Hu H."/>
            <person name="Boomsma J."/>
            <person name="Zhang G."/>
        </authorList>
    </citation>
    <scope>NUCLEOTIDE SEQUENCE [LARGE SCALE GENOMIC DNA]</scope>
    <source>
        <strain evidence="12">Treedump-2</strain>
        <tissue evidence="12">Whole body</tissue>
    </source>
</reference>
<feature type="transmembrane region" description="Helical" evidence="8">
    <location>
        <begin position="705"/>
        <end position="727"/>
    </location>
</feature>
<dbReference type="GO" id="GO:0005254">
    <property type="term" value="F:chloride channel activity"/>
    <property type="evidence" value="ECO:0007669"/>
    <property type="project" value="TreeGrafter"/>
</dbReference>
<name>A0A195BD89_9HYME</name>
<evidence type="ECO:0000256" key="7">
    <source>
        <dbReference type="ARBA" id="ARBA00023180"/>
    </source>
</evidence>
<keyword evidence="13" id="KW-1185">Reference proteome</keyword>
<feature type="domain" description="Anoctamin dimerisation" evidence="11">
    <location>
        <begin position="187"/>
        <end position="422"/>
    </location>
</feature>
<evidence type="ECO:0000259" key="11">
    <source>
        <dbReference type="Pfam" id="PF16178"/>
    </source>
</evidence>
<evidence type="ECO:0000256" key="2">
    <source>
        <dbReference type="ARBA" id="ARBA00009671"/>
    </source>
</evidence>
<dbReference type="EMBL" id="KQ976519">
    <property type="protein sequence ID" value="KYM82164.1"/>
    <property type="molecule type" value="Genomic_DNA"/>
</dbReference>
<dbReference type="GO" id="GO:0005886">
    <property type="term" value="C:plasma membrane"/>
    <property type="evidence" value="ECO:0007669"/>
    <property type="project" value="UniProtKB-SubCell"/>
</dbReference>
<sequence>MDDKLQVDDDSQVYLAPFQKSVLHPAHVRIFLIQNHTQRRSSWSTFLHPDDNSPVEHQFNDEKSSGSGNTSRASSARSRTPRTNAPRSPGLTSSVYPNKDIIYEPDKNGSLATETPASVKRKLSRASVYPSGTNLIAQDAFGPKLAAPATPDINPSLPDTPVSLDFAETAEDSLPPKETEIDPEVLYFRDGHRRIDMILVYQEENEGVMTELEARRREQRRMFQQNLLKEGLQLELEPKESSFDGKTYFLKLHIPWKIKVQYAEVMSLKLPTKRFKTIPMKTWDTDNTKEISKFWARWARWAEWLHKIHTWDTSKYPEEPHFYDYIDSSDREERFIVKERDNAYTPAQRSLIVMQILLRARYDENHEKSGIRRLLADGTYLDCFPLHEGPYNKPMRNGEILDRYLLYLIWARPAQWFKKQPLWLIRRYFGEKVALYFAWLGFYTKCLYPPAVVGLLCFIYGLGSMDGEDNIPSKEICDFNIAGNITLCPLCDKACSYQRLGDSCIFSKLTYLFDNPATVFFAIFMSFWATTFLELWKRRQAVLVWEWDLQNAEYDEEPRPEFETSVKTFRINPVTKEKEPYLPVLSKAIRSLATGSIVFFMGRFFVHPGDADARASKFYRIKTDVCDPAGCLSEVCIQLAIIMVGKQCFNNFVEILSPKLWNWWRKRTQIAATKNHNRRYTCWEKDYQLQDPGRLALFEEYLEMILQYGFVTLFVAAFPLAPLFALLNNIAEIRLDAYKMIKEARRPLAERVEDIGAWFGILRGVTYVAVVSNAFVIAYTSDFIPRSVYTFVYSRTENLKDYIDSSLSEFNTSDYRDDMKSDVEEKHPEICQYRGYRNGPNDPVEPYGLSPQYWHVFAARLAFVVVFEHVVFALTGIMSYIIPAVPHSLTTQLQRERLIAQEEKYDKEIRGKEDEDDLLSVLRDAGSIGRGNWTRRFSKLSDVLDTNADVRHSKRSDSSTVWEVP</sequence>
<feature type="transmembrane region" description="Helical" evidence="8">
    <location>
        <begin position="857"/>
        <end position="882"/>
    </location>
</feature>
<keyword evidence="7" id="KW-0325">Glycoprotein</keyword>
<evidence type="ECO:0000256" key="1">
    <source>
        <dbReference type="ARBA" id="ARBA00004651"/>
    </source>
</evidence>
<dbReference type="PANTHER" id="PTHR12308">
    <property type="entry name" value="ANOCTAMIN"/>
    <property type="match status" value="1"/>
</dbReference>
<evidence type="ECO:0000256" key="5">
    <source>
        <dbReference type="ARBA" id="ARBA00022989"/>
    </source>
</evidence>
<comment type="similarity">
    <text evidence="2 8">Belongs to the anoctamin family.</text>
</comment>